<sequence length="841" mass="92061">MAVQSNGHAKKLNKPASNGNTNGHLNGHLNASLNGHTDKSQKSGPITRTPKSRSRKTAVGSLTSIFGRLISWYIIITVFFRCPSSISQINDTAPQVCKPYLHARAYAAPYLDPYYQAHVAPQVKKIQPYIDRFETQVYTPVSTFTKDKYATYGAHRVEQTQKYIWSEWDRTVHPQLQKAQHQVKGQYDLHLYPHVKKASDAVAPHYERAKDSLVEIYQLAILPTYKAILPYSHQAFIHGNHVLVHVFFPHVRSAKDYTWTFVTRSLWPQVRVLYGDNVEPQLVRIQERLGRYRDQQKMESAVEALESEPTVIAETTEIASSSIEPSVTASAVSKSGWEMFDDILGAESTATTATSKVETKTATQPAVPKLTGAELQAKLNDDLRKWQTKFATAADKGAEDLEVRVEEITQRQIENGVKGHGAALVIQLEETADSVVASFKNYINHIVKALPEDPTEEDLNLAFEKSVAKTRELGITVKEKAQAIRTWKAAHDQETDSLVQSAVASTVEVLERIHGLGLQEVGMRWAWTDGVTYKDWQNYHKLRNTLTEWQAEVEAVGSRHDGLKTAHEEAKNIEDGAMAIASKMVGELVRLKDVSKWKIWAGDSTDDFSDKAVPARVFKAAQNVINNAEEAVTKVSAAVVGSETPATESIASVVKDEASDISSKVAESIATGESLASEASYKASEALVGSQSDVESISSTATQSIESATENLKENLEETASVVQKAPKKVMGGAMAQIMVEAREIVLDDVIEDDDGTYSAKVQSMVAEAGDRAADLTRAVSEALLGPEKTQGSVESATSLASEQYAKAIAAASSVLYGTEQKPIESATSVASEKFAQAVTA</sequence>
<dbReference type="AlphaFoldDB" id="A0A6G1KNP3"/>
<proteinExistence type="predicted"/>
<feature type="transmembrane region" description="Helical" evidence="2">
    <location>
        <begin position="58"/>
        <end position="80"/>
    </location>
</feature>
<feature type="compositionally biased region" description="Low complexity" evidence="1">
    <location>
        <begin position="18"/>
        <end position="30"/>
    </location>
</feature>
<reference evidence="3" key="1">
    <citation type="journal article" date="2020" name="Stud. Mycol.">
        <title>101 Dothideomycetes genomes: a test case for predicting lifestyles and emergence of pathogens.</title>
        <authorList>
            <person name="Haridas S."/>
            <person name="Albert R."/>
            <person name="Binder M."/>
            <person name="Bloem J."/>
            <person name="Labutti K."/>
            <person name="Salamov A."/>
            <person name="Andreopoulos B."/>
            <person name="Baker S."/>
            <person name="Barry K."/>
            <person name="Bills G."/>
            <person name="Bluhm B."/>
            <person name="Cannon C."/>
            <person name="Castanera R."/>
            <person name="Culley D."/>
            <person name="Daum C."/>
            <person name="Ezra D."/>
            <person name="Gonzalez J."/>
            <person name="Henrissat B."/>
            <person name="Kuo A."/>
            <person name="Liang C."/>
            <person name="Lipzen A."/>
            <person name="Lutzoni F."/>
            <person name="Magnuson J."/>
            <person name="Mondo S."/>
            <person name="Nolan M."/>
            <person name="Ohm R."/>
            <person name="Pangilinan J."/>
            <person name="Park H.-J."/>
            <person name="Ramirez L."/>
            <person name="Alfaro M."/>
            <person name="Sun H."/>
            <person name="Tritt A."/>
            <person name="Yoshinaga Y."/>
            <person name="Zwiers L.-H."/>
            <person name="Turgeon B."/>
            <person name="Goodwin S."/>
            <person name="Spatafora J."/>
            <person name="Crous P."/>
            <person name="Grigoriev I."/>
        </authorList>
    </citation>
    <scope>NUCLEOTIDE SEQUENCE</scope>
    <source>
        <strain evidence="3">CBS 279.74</strain>
    </source>
</reference>
<evidence type="ECO:0000313" key="4">
    <source>
        <dbReference type="Proteomes" id="UP000799428"/>
    </source>
</evidence>
<keyword evidence="2" id="KW-0812">Transmembrane</keyword>
<gene>
    <name evidence="3" type="ORF">K504DRAFT_4450</name>
</gene>
<keyword evidence="4" id="KW-1185">Reference proteome</keyword>
<evidence type="ECO:0000256" key="1">
    <source>
        <dbReference type="SAM" id="MobiDB-lite"/>
    </source>
</evidence>
<protein>
    <recommendedName>
        <fullName evidence="5">Transcription factor hoxa13</fullName>
    </recommendedName>
</protein>
<dbReference type="Proteomes" id="UP000799428">
    <property type="component" value="Unassembled WGS sequence"/>
</dbReference>
<accession>A0A6G1KNP3</accession>
<evidence type="ECO:0008006" key="5">
    <source>
        <dbReference type="Google" id="ProtNLM"/>
    </source>
</evidence>
<feature type="region of interest" description="Disordered" evidence="1">
    <location>
        <begin position="1"/>
        <end position="57"/>
    </location>
</feature>
<dbReference type="EMBL" id="MU005764">
    <property type="protein sequence ID" value="KAF2714458.1"/>
    <property type="molecule type" value="Genomic_DNA"/>
</dbReference>
<keyword evidence="2" id="KW-0472">Membrane</keyword>
<dbReference type="PANTHER" id="PTHR23242">
    <property type="entry name" value="TRANSCRIPTION FACTOR HOXA13"/>
    <property type="match status" value="1"/>
</dbReference>
<evidence type="ECO:0000256" key="2">
    <source>
        <dbReference type="SAM" id="Phobius"/>
    </source>
</evidence>
<organism evidence="3 4">
    <name type="scientific">Pleomassaria siparia CBS 279.74</name>
    <dbReference type="NCBI Taxonomy" id="1314801"/>
    <lineage>
        <taxon>Eukaryota</taxon>
        <taxon>Fungi</taxon>
        <taxon>Dikarya</taxon>
        <taxon>Ascomycota</taxon>
        <taxon>Pezizomycotina</taxon>
        <taxon>Dothideomycetes</taxon>
        <taxon>Pleosporomycetidae</taxon>
        <taxon>Pleosporales</taxon>
        <taxon>Pleomassariaceae</taxon>
        <taxon>Pleomassaria</taxon>
    </lineage>
</organism>
<evidence type="ECO:0000313" key="3">
    <source>
        <dbReference type="EMBL" id="KAF2714458.1"/>
    </source>
</evidence>
<dbReference type="OrthoDB" id="3260408at2759"/>
<dbReference type="PANTHER" id="PTHR23242:SF9">
    <property type="entry name" value="TRANSCRIPTION FACTOR HOXA13"/>
    <property type="match status" value="1"/>
</dbReference>
<keyword evidence="2" id="KW-1133">Transmembrane helix</keyword>
<name>A0A6G1KNP3_9PLEO</name>